<evidence type="ECO:0000256" key="1">
    <source>
        <dbReference type="ARBA" id="ARBA00000822"/>
    </source>
</evidence>
<keyword evidence="6 13" id="KW-0147">Chitin-binding</keyword>
<evidence type="ECO:0000256" key="4">
    <source>
        <dbReference type="ARBA" id="ARBA00012729"/>
    </source>
</evidence>
<dbReference type="Proteomes" id="UP000813444">
    <property type="component" value="Unassembled WGS sequence"/>
</dbReference>
<evidence type="ECO:0000256" key="15">
    <source>
        <dbReference type="SAM" id="MobiDB-lite"/>
    </source>
</evidence>
<dbReference type="EC" id="3.2.1.14" evidence="4"/>
<evidence type="ECO:0000313" key="20">
    <source>
        <dbReference type="Proteomes" id="UP000813444"/>
    </source>
</evidence>
<evidence type="ECO:0000256" key="3">
    <source>
        <dbReference type="ARBA" id="ARBA00008682"/>
    </source>
</evidence>
<feature type="domain" description="Chitin-binding type-1" evidence="17">
    <location>
        <begin position="83"/>
        <end position="126"/>
    </location>
</feature>
<dbReference type="AlphaFoldDB" id="A0A8K0WQ41"/>
<dbReference type="InterPro" id="IPR029070">
    <property type="entry name" value="Chitinase_insertion_sf"/>
</dbReference>
<dbReference type="SUPFAM" id="SSF54556">
    <property type="entry name" value="Chitinase insertion domain"/>
    <property type="match status" value="1"/>
</dbReference>
<keyword evidence="9" id="KW-0843">Virulence</keyword>
<keyword evidence="13" id="KW-1015">Disulfide bond</keyword>
<evidence type="ECO:0000256" key="8">
    <source>
        <dbReference type="ARBA" id="ARBA00023024"/>
    </source>
</evidence>
<keyword evidence="16" id="KW-0732">Signal</keyword>
<feature type="compositionally biased region" description="Low complexity" evidence="15">
    <location>
        <begin position="589"/>
        <end position="599"/>
    </location>
</feature>
<dbReference type="InterPro" id="IPR011583">
    <property type="entry name" value="Chitinase_II/V-like_cat"/>
</dbReference>
<feature type="domain" description="GH18" evidence="18">
    <location>
        <begin position="139"/>
        <end position="481"/>
    </location>
</feature>
<keyword evidence="11 14" id="KW-0326">Glycosidase</keyword>
<feature type="disulfide bond" evidence="13">
    <location>
        <begin position="120"/>
        <end position="124"/>
    </location>
</feature>
<dbReference type="OrthoDB" id="73875at2759"/>
<comment type="subcellular location">
    <subcellularLocation>
        <location evidence="2">Secreted</location>
    </subcellularLocation>
</comment>
<comment type="similarity">
    <text evidence="3">Belongs to the glycosyl hydrolase 18 family. Chitinase class V subfamily.</text>
</comment>
<dbReference type="Pfam" id="PF00187">
    <property type="entry name" value="Chitin_bind_1"/>
    <property type="match status" value="1"/>
</dbReference>
<comment type="caution">
    <text evidence="19">The sequence shown here is derived from an EMBL/GenBank/DDBJ whole genome shotgun (WGS) entry which is preliminary data.</text>
</comment>
<dbReference type="InterPro" id="IPR017853">
    <property type="entry name" value="GH"/>
</dbReference>
<dbReference type="GO" id="GO:0000272">
    <property type="term" value="P:polysaccharide catabolic process"/>
    <property type="evidence" value="ECO:0007669"/>
    <property type="project" value="UniProtKB-KW"/>
</dbReference>
<dbReference type="InterPro" id="IPR036861">
    <property type="entry name" value="Endochitinase-like_sf"/>
</dbReference>
<dbReference type="Gene3D" id="3.10.50.10">
    <property type="match status" value="1"/>
</dbReference>
<dbReference type="Gene3D" id="3.30.60.10">
    <property type="entry name" value="Endochitinase-like"/>
    <property type="match status" value="1"/>
</dbReference>
<comment type="catalytic activity">
    <reaction evidence="1">
        <text>Random endo-hydrolysis of N-acetyl-beta-D-glucosaminide (1-&gt;4)-beta-linkages in chitin and chitodextrins.</text>
        <dbReference type="EC" id="3.2.1.14"/>
    </reaction>
</comment>
<dbReference type="GO" id="GO:0008843">
    <property type="term" value="F:endochitinase activity"/>
    <property type="evidence" value="ECO:0007669"/>
    <property type="project" value="UniProtKB-EC"/>
</dbReference>
<gene>
    <name evidence="19" type="ORF">B0I35DRAFT_354644</name>
</gene>
<evidence type="ECO:0000256" key="2">
    <source>
        <dbReference type="ARBA" id="ARBA00004613"/>
    </source>
</evidence>
<dbReference type="PANTHER" id="PTHR47700">
    <property type="entry name" value="V CHITINASE, PUTATIVE (AFU_ORTHOLOGUE AFUA_6G13720)-RELATED"/>
    <property type="match status" value="1"/>
</dbReference>
<keyword evidence="8" id="KW-0146">Chitin degradation</keyword>
<dbReference type="Gene3D" id="3.20.20.80">
    <property type="entry name" value="Glycosidases"/>
    <property type="match status" value="1"/>
</dbReference>
<keyword evidence="12" id="KW-0624">Polysaccharide degradation</keyword>
<evidence type="ECO:0000256" key="10">
    <source>
        <dbReference type="ARBA" id="ARBA00023277"/>
    </source>
</evidence>
<feature type="disulfide bond" evidence="13">
    <location>
        <begin position="97"/>
        <end position="109"/>
    </location>
</feature>
<dbReference type="GO" id="GO:0006032">
    <property type="term" value="P:chitin catabolic process"/>
    <property type="evidence" value="ECO:0007669"/>
    <property type="project" value="UniProtKB-KW"/>
</dbReference>
<dbReference type="SUPFAM" id="SSF51445">
    <property type="entry name" value="(Trans)glycosidases"/>
    <property type="match status" value="1"/>
</dbReference>
<dbReference type="InterPro" id="IPR001002">
    <property type="entry name" value="Chitin-bd_1"/>
</dbReference>
<proteinExistence type="inferred from homology"/>
<feature type="signal peptide" evidence="16">
    <location>
        <begin position="1"/>
        <end position="19"/>
    </location>
</feature>
<dbReference type="PROSITE" id="PS01095">
    <property type="entry name" value="GH18_1"/>
    <property type="match status" value="1"/>
</dbReference>
<evidence type="ECO:0000256" key="14">
    <source>
        <dbReference type="RuleBase" id="RU000489"/>
    </source>
</evidence>
<evidence type="ECO:0000256" key="13">
    <source>
        <dbReference type="PROSITE-ProRule" id="PRU00261"/>
    </source>
</evidence>
<keyword evidence="10" id="KW-0119">Carbohydrate metabolism</keyword>
<dbReference type="InterPro" id="IPR001223">
    <property type="entry name" value="Glyco_hydro18_cat"/>
</dbReference>
<dbReference type="InterPro" id="IPR053214">
    <property type="entry name" value="LysM12-like"/>
</dbReference>
<feature type="region of interest" description="Disordered" evidence="15">
    <location>
        <begin position="579"/>
        <end position="599"/>
    </location>
</feature>
<evidence type="ECO:0000256" key="16">
    <source>
        <dbReference type="SAM" id="SignalP"/>
    </source>
</evidence>
<dbReference type="PROSITE" id="PS00026">
    <property type="entry name" value="CHIT_BIND_I_1"/>
    <property type="match status" value="1"/>
</dbReference>
<protein>
    <recommendedName>
        <fullName evidence="4">chitinase</fullName>
        <ecNumber evidence="4">3.2.1.14</ecNumber>
    </recommendedName>
</protein>
<evidence type="ECO:0000256" key="11">
    <source>
        <dbReference type="ARBA" id="ARBA00023295"/>
    </source>
</evidence>
<evidence type="ECO:0000259" key="17">
    <source>
        <dbReference type="PROSITE" id="PS50941"/>
    </source>
</evidence>
<keyword evidence="5" id="KW-0964">Secreted</keyword>
<dbReference type="InterPro" id="IPR018371">
    <property type="entry name" value="Chitin-binding_1_CS"/>
</dbReference>
<evidence type="ECO:0000256" key="7">
    <source>
        <dbReference type="ARBA" id="ARBA00022801"/>
    </source>
</evidence>
<dbReference type="CDD" id="cd00035">
    <property type="entry name" value="ChtBD1"/>
    <property type="match status" value="1"/>
</dbReference>
<dbReference type="GO" id="GO:0008061">
    <property type="term" value="F:chitin binding"/>
    <property type="evidence" value="ECO:0007669"/>
    <property type="project" value="UniProtKB-UniRule"/>
</dbReference>
<evidence type="ECO:0000256" key="6">
    <source>
        <dbReference type="ARBA" id="ARBA00022669"/>
    </source>
</evidence>
<dbReference type="SMART" id="SM00636">
    <property type="entry name" value="Glyco_18"/>
    <property type="match status" value="1"/>
</dbReference>
<dbReference type="GO" id="GO:0005576">
    <property type="term" value="C:extracellular region"/>
    <property type="evidence" value="ECO:0007669"/>
    <property type="project" value="UniProtKB-SubCell"/>
</dbReference>
<evidence type="ECO:0000256" key="12">
    <source>
        <dbReference type="ARBA" id="ARBA00023326"/>
    </source>
</evidence>
<reference evidence="19" key="1">
    <citation type="journal article" date="2021" name="Nat. Commun.">
        <title>Genetic determinants of endophytism in the Arabidopsis root mycobiome.</title>
        <authorList>
            <person name="Mesny F."/>
            <person name="Miyauchi S."/>
            <person name="Thiergart T."/>
            <person name="Pickel B."/>
            <person name="Atanasova L."/>
            <person name="Karlsson M."/>
            <person name="Huettel B."/>
            <person name="Barry K.W."/>
            <person name="Haridas S."/>
            <person name="Chen C."/>
            <person name="Bauer D."/>
            <person name="Andreopoulos W."/>
            <person name="Pangilinan J."/>
            <person name="LaButti K."/>
            <person name="Riley R."/>
            <person name="Lipzen A."/>
            <person name="Clum A."/>
            <person name="Drula E."/>
            <person name="Henrissat B."/>
            <person name="Kohler A."/>
            <person name="Grigoriev I.V."/>
            <person name="Martin F.M."/>
            <person name="Hacquard S."/>
        </authorList>
    </citation>
    <scope>NUCLEOTIDE SEQUENCE</scope>
    <source>
        <strain evidence="19">MPI-CAGE-CH-0235</strain>
    </source>
</reference>
<evidence type="ECO:0000256" key="5">
    <source>
        <dbReference type="ARBA" id="ARBA00022525"/>
    </source>
</evidence>
<sequence>MRPYCYLPFVLALVVSTAAELSSSEPTVHRRFSSLERRALAYQDAAVALHKREDFTCGPGKDGWCGYGPTYCGDGCTSNCDAHAECGQYAVPKDKKCPLNTCCSEHGFCGTTKDFCTGKCQSNCVEHPKPPGGGGKTLDKVIGYYEAWNDRSKCHQTKASDLPIDGLTHLNYAFAYIDPQSFQITTMDAATPAKTFQDVADLKTSNPNLQLYVSLGGWTFSDNGTATQPVFGDIARSSSNRDKFASNLLKFLDTYGYDGVDLDWEYPGAPDRGGKKDDTENYIGLTFTAPSSFWYLRWFDLPGMIKHVDWINIMSYDLHGVWDSSNPIGSIVQGHTNLTEIKLAAELFWRVDIPPSKLALGFGFYGRAFTLADPGCTTPGCRFASGAKPGVCTGTSGYLAHYEIQDIIGKNKKRGITPVHDKEAAVKYMTWDNDQWISYDDHETFEQKIKWADDIGFSGSLIWASDLDDYEFSAHKALTGNTNLKSAAKKLVEQGPVSVADVDTSLGGKCYKTDSRTGFCKEGFTKVGSDWDGEKCSKKDQTRCGKAICCPNGHSMGECTWRGSGGDCNGRCHDGEVKVSGSSWGGSPGESSGESRCSRGGKAFCCKATQFDSLTEHCRWTESCTDNQCKSDEQEVAYAWDRGGYATIFCNGYRYCCKKDRPMPLQQCHWVGKGDCAQNSCAQTEVTLYTNNFGDTDGSRACNWWRHKSLCCTPNSDALEEDICDVDICADDETDCYDGLGDESSSLARRSHYNELEARTRNRPGSRRKIDLLLSSGAVLTWWSRPYPTGDKRDYLFRSGTGLATMLLKGGYDSPDNVCTNAALTFLKVSELPRKFFQTEHFFEVQWPKVFLETCVTGLLPGVLGKLPMQAAMLAEANLLAGWNKAYAAGIALNSFYEVVSGMDPSWVAPLNTPADRLMTALGDWGNMRNMFLIKGDVNWVKGQLFSLNNPMAADKRKKYVTEALKGTVKSAQKIEIVIKNVFAAFNYMNDGITEIVEDETMRAITKEIQNMEDHMPELRGIKAIFDEFMPVYKEAVVQKARMFVLDMNNYVTFNVPASVAAQSAHLQRLLHTCSYYANKVSDLKWQKS</sequence>
<dbReference type="InterPro" id="IPR001579">
    <property type="entry name" value="Glyco_hydro_18_chit_AS"/>
</dbReference>
<evidence type="ECO:0000313" key="19">
    <source>
        <dbReference type="EMBL" id="KAH7317114.1"/>
    </source>
</evidence>
<name>A0A8K0WQ41_9HYPO</name>
<organism evidence="19 20">
    <name type="scientific">Stachybotrys elegans</name>
    <dbReference type="NCBI Taxonomy" id="80388"/>
    <lineage>
        <taxon>Eukaryota</taxon>
        <taxon>Fungi</taxon>
        <taxon>Dikarya</taxon>
        <taxon>Ascomycota</taxon>
        <taxon>Pezizomycotina</taxon>
        <taxon>Sordariomycetes</taxon>
        <taxon>Hypocreomycetidae</taxon>
        <taxon>Hypocreales</taxon>
        <taxon>Stachybotryaceae</taxon>
        <taxon>Stachybotrys</taxon>
    </lineage>
</organism>
<dbReference type="SMART" id="SM00270">
    <property type="entry name" value="ChtBD1"/>
    <property type="match status" value="2"/>
</dbReference>
<dbReference type="PROSITE" id="PS51910">
    <property type="entry name" value="GH18_2"/>
    <property type="match status" value="1"/>
</dbReference>
<dbReference type="EMBL" id="JAGPNK010000008">
    <property type="protein sequence ID" value="KAH7317114.1"/>
    <property type="molecule type" value="Genomic_DNA"/>
</dbReference>
<evidence type="ECO:0000259" key="18">
    <source>
        <dbReference type="PROSITE" id="PS51910"/>
    </source>
</evidence>
<dbReference type="Pfam" id="PF00704">
    <property type="entry name" value="Glyco_hydro_18"/>
    <property type="match status" value="1"/>
</dbReference>
<keyword evidence="20" id="KW-1185">Reference proteome</keyword>
<comment type="caution">
    <text evidence="13">Lacks conserved residue(s) required for the propagation of feature annotation.</text>
</comment>
<feature type="disulfide bond" evidence="13">
    <location>
        <begin position="102"/>
        <end position="116"/>
    </location>
</feature>
<dbReference type="SUPFAM" id="SSF57016">
    <property type="entry name" value="Plant lectins/antimicrobial peptides"/>
    <property type="match status" value="1"/>
</dbReference>
<feature type="chain" id="PRO_5035420155" description="chitinase" evidence="16">
    <location>
        <begin position="20"/>
        <end position="1089"/>
    </location>
</feature>
<dbReference type="PROSITE" id="PS50941">
    <property type="entry name" value="CHIT_BIND_I_2"/>
    <property type="match status" value="1"/>
</dbReference>
<keyword evidence="7 14" id="KW-0378">Hydrolase</keyword>
<accession>A0A8K0WQ41</accession>
<evidence type="ECO:0000256" key="9">
    <source>
        <dbReference type="ARBA" id="ARBA00023026"/>
    </source>
</evidence>
<dbReference type="PANTHER" id="PTHR47700:SF2">
    <property type="entry name" value="CHITINASE"/>
    <property type="match status" value="1"/>
</dbReference>